<dbReference type="GO" id="GO:0043770">
    <property type="term" value="F:demethylmenaquinone methyltransferase activity"/>
    <property type="evidence" value="ECO:0007669"/>
    <property type="project" value="UniProtKB-EC"/>
</dbReference>
<accession>A0A2S9YSV5</accession>
<reference evidence="2 3" key="1">
    <citation type="submission" date="2018-03" db="EMBL/GenBank/DDBJ databases">
        <title>Draft Genome Sequences of the Obligatory Marine Myxobacteria Enhygromyxa salina SWB007.</title>
        <authorList>
            <person name="Poehlein A."/>
            <person name="Moghaddam J.A."/>
            <person name="Harms H."/>
            <person name="Alanjari M."/>
            <person name="Koenig G.M."/>
            <person name="Daniel R."/>
            <person name="Schaeberle T.F."/>
        </authorList>
    </citation>
    <scope>NUCLEOTIDE SEQUENCE [LARGE SCALE GENOMIC DNA]</scope>
    <source>
        <strain evidence="2 3">SWB007</strain>
    </source>
</reference>
<keyword evidence="2" id="KW-0489">Methyltransferase</keyword>
<dbReference type="Gene3D" id="3.40.50.150">
    <property type="entry name" value="Vaccinia Virus protein VP39"/>
    <property type="match status" value="1"/>
</dbReference>
<dbReference type="EMBL" id="PVNL01000044">
    <property type="protein sequence ID" value="PRQ08173.1"/>
    <property type="molecule type" value="Genomic_DNA"/>
</dbReference>
<dbReference type="GO" id="GO:0032259">
    <property type="term" value="P:methylation"/>
    <property type="evidence" value="ECO:0007669"/>
    <property type="project" value="UniProtKB-KW"/>
</dbReference>
<dbReference type="Proteomes" id="UP000238823">
    <property type="component" value="Unassembled WGS sequence"/>
</dbReference>
<evidence type="ECO:0000313" key="3">
    <source>
        <dbReference type="Proteomes" id="UP000238823"/>
    </source>
</evidence>
<keyword evidence="2" id="KW-0808">Transferase</keyword>
<dbReference type="SUPFAM" id="SSF53335">
    <property type="entry name" value="S-adenosyl-L-methionine-dependent methyltransferases"/>
    <property type="match status" value="1"/>
</dbReference>
<sequence>MASPSALTESPGLDLVDIHNPAAWDRVSDGYASYIATHLRSYAVDALQLAGINEHDEVLDVATGPGTLALEAARVAQKVNALDFSAGMLEALYKRTDEQQRARLSLRQGDGQALPYASDSFDAAFSMFGLFMFPDRAKGFAELARVLRPGGRAVVASWQPQDQIHAFAVINAELAAELAAESSVSRPSSGPPLGDPVVFKAEMEAAGFDVEIHPIVHVLESPSFDALWDGLTRSHVALEIAREQLEPTRYTDLLTRIRTRLEGDLGSGPQSVAMPAWLGLGRLG</sequence>
<proteinExistence type="predicted"/>
<dbReference type="CDD" id="cd02440">
    <property type="entry name" value="AdoMet_MTases"/>
    <property type="match status" value="1"/>
</dbReference>
<dbReference type="InterPro" id="IPR029063">
    <property type="entry name" value="SAM-dependent_MTases_sf"/>
</dbReference>
<name>A0A2S9YSV5_9BACT</name>
<gene>
    <name evidence="2" type="primary">ubiE_2</name>
    <name evidence="2" type="ORF">ENSA7_21450</name>
</gene>
<organism evidence="2 3">
    <name type="scientific">Enhygromyxa salina</name>
    <dbReference type="NCBI Taxonomy" id="215803"/>
    <lineage>
        <taxon>Bacteria</taxon>
        <taxon>Pseudomonadati</taxon>
        <taxon>Myxococcota</taxon>
        <taxon>Polyangia</taxon>
        <taxon>Nannocystales</taxon>
        <taxon>Nannocystaceae</taxon>
        <taxon>Enhygromyxa</taxon>
    </lineage>
</organism>
<dbReference type="AlphaFoldDB" id="A0A2S9YSV5"/>
<dbReference type="InterPro" id="IPR041698">
    <property type="entry name" value="Methyltransf_25"/>
</dbReference>
<evidence type="ECO:0000259" key="1">
    <source>
        <dbReference type="Pfam" id="PF13649"/>
    </source>
</evidence>
<dbReference type="OrthoDB" id="9808140at2"/>
<comment type="caution">
    <text evidence="2">The sequence shown here is derived from an EMBL/GenBank/DDBJ whole genome shotgun (WGS) entry which is preliminary data.</text>
</comment>
<dbReference type="PANTHER" id="PTHR43591:SF24">
    <property type="entry name" value="2-METHOXY-6-POLYPRENYL-1,4-BENZOQUINOL METHYLASE, MITOCHONDRIAL"/>
    <property type="match status" value="1"/>
</dbReference>
<evidence type="ECO:0000313" key="2">
    <source>
        <dbReference type="EMBL" id="PRQ08173.1"/>
    </source>
</evidence>
<feature type="domain" description="Methyltransferase" evidence="1">
    <location>
        <begin position="58"/>
        <end position="151"/>
    </location>
</feature>
<dbReference type="Pfam" id="PF13649">
    <property type="entry name" value="Methyltransf_25"/>
    <property type="match status" value="1"/>
</dbReference>
<dbReference type="EC" id="2.1.1.163" evidence="2"/>
<dbReference type="PANTHER" id="PTHR43591">
    <property type="entry name" value="METHYLTRANSFERASE"/>
    <property type="match status" value="1"/>
</dbReference>
<dbReference type="RefSeq" id="WP_106089151.1">
    <property type="nucleotide sequence ID" value="NZ_PVNL01000044.1"/>
</dbReference>
<protein>
    <submittedName>
        <fullName evidence="2">Demethylmenaquinone methyltransferase</fullName>
        <ecNumber evidence="2">2.1.1.163</ecNumber>
    </submittedName>
</protein>